<evidence type="ECO:0000256" key="13">
    <source>
        <dbReference type="SAM" id="Phobius"/>
    </source>
</evidence>
<keyword evidence="11 12" id="KW-0407">Ion channel</keyword>
<dbReference type="Gene3D" id="1.10.287.770">
    <property type="entry name" value="YojJ-like"/>
    <property type="match status" value="1"/>
</dbReference>
<keyword evidence="4 12" id="KW-0894">Sodium channel</keyword>
<keyword evidence="9 13" id="KW-0472">Membrane</keyword>
<evidence type="ECO:0000256" key="8">
    <source>
        <dbReference type="ARBA" id="ARBA00023065"/>
    </source>
</evidence>
<evidence type="ECO:0000313" key="15">
    <source>
        <dbReference type="RefSeq" id="XP_020720661.2"/>
    </source>
</evidence>
<proteinExistence type="inferred from homology"/>
<dbReference type="KEGG" id="bter:100647779"/>
<dbReference type="AlphaFoldDB" id="A0A9B7HX40"/>
<keyword evidence="8 12" id="KW-0406">Ion transport</keyword>
<comment type="similarity">
    <text evidence="2 12">Belongs to the amiloride-sensitive sodium channel (TC 1.A.6) family.</text>
</comment>
<evidence type="ECO:0000256" key="9">
    <source>
        <dbReference type="ARBA" id="ARBA00023136"/>
    </source>
</evidence>
<gene>
    <name evidence="15" type="primary">LOC100647779</name>
</gene>
<keyword evidence="3 12" id="KW-0813">Transport</keyword>
<keyword evidence="14" id="KW-1185">Reference proteome</keyword>
<evidence type="ECO:0000313" key="14">
    <source>
        <dbReference type="Proteomes" id="UP000835206"/>
    </source>
</evidence>
<reference evidence="15" key="1">
    <citation type="submission" date="2025-08" db="UniProtKB">
        <authorList>
            <consortium name="RefSeq"/>
        </authorList>
    </citation>
    <scope>IDENTIFICATION</scope>
</reference>
<evidence type="ECO:0000256" key="7">
    <source>
        <dbReference type="ARBA" id="ARBA00023053"/>
    </source>
</evidence>
<evidence type="ECO:0000256" key="3">
    <source>
        <dbReference type="ARBA" id="ARBA00022448"/>
    </source>
</evidence>
<dbReference type="Pfam" id="PF00858">
    <property type="entry name" value="ASC"/>
    <property type="match status" value="1"/>
</dbReference>
<evidence type="ECO:0000256" key="12">
    <source>
        <dbReference type="RuleBase" id="RU000679"/>
    </source>
</evidence>
<keyword evidence="5 12" id="KW-0812">Transmembrane</keyword>
<name>A0A9B7HX40_BOMTE</name>
<evidence type="ECO:0000256" key="1">
    <source>
        <dbReference type="ARBA" id="ARBA00004141"/>
    </source>
</evidence>
<evidence type="ECO:0000256" key="6">
    <source>
        <dbReference type="ARBA" id="ARBA00022989"/>
    </source>
</evidence>
<comment type="subcellular location">
    <subcellularLocation>
        <location evidence="1">Membrane</location>
        <topology evidence="1">Multi-pass membrane protein</topology>
    </subcellularLocation>
</comment>
<evidence type="ECO:0000256" key="10">
    <source>
        <dbReference type="ARBA" id="ARBA00023201"/>
    </source>
</evidence>
<dbReference type="PRINTS" id="PR01078">
    <property type="entry name" value="AMINACHANNEL"/>
</dbReference>
<dbReference type="Gene3D" id="2.60.470.10">
    <property type="entry name" value="Acid-sensing ion channels like domains"/>
    <property type="match status" value="1"/>
</dbReference>
<dbReference type="PANTHER" id="PTHR11690:SF237">
    <property type="entry name" value="PICKPOCKET 16-RELATED"/>
    <property type="match status" value="1"/>
</dbReference>
<evidence type="ECO:0000256" key="4">
    <source>
        <dbReference type="ARBA" id="ARBA00022461"/>
    </source>
</evidence>
<evidence type="ECO:0000256" key="2">
    <source>
        <dbReference type="ARBA" id="ARBA00007193"/>
    </source>
</evidence>
<dbReference type="OrthoDB" id="6021021at2759"/>
<dbReference type="RefSeq" id="XP_020720661.2">
    <property type="nucleotide sequence ID" value="XM_020865002.2"/>
</dbReference>
<organism evidence="14 15">
    <name type="scientific">Bombus terrestris</name>
    <name type="common">Buff-tailed bumblebee</name>
    <name type="synonym">Apis terrestris</name>
    <dbReference type="NCBI Taxonomy" id="30195"/>
    <lineage>
        <taxon>Eukaryota</taxon>
        <taxon>Metazoa</taxon>
        <taxon>Ecdysozoa</taxon>
        <taxon>Arthropoda</taxon>
        <taxon>Hexapoda</taxon>
        <taxon>Insecta</taxon>
        <taxon>Pterygota</taxon>
        <taxon>Neoptera</taxon>
        <taxon>Endopterygota</taxon>
        <taxon>Hymenoptera</taxon>
        <taxon>Apocrita</taxon>
        <taxon>Aculeata</taxon>
        <taxon>Apoidea</taxon>
        <taxon>Anthophila</taxon>
        <taxon>Apidae</taxon>
        <taxon>Bombus</taxon>
        <taxon>Bombus</taxon>
    </lineage>
</organism>
<feature type="transmembrane region" description="Helical" evidence="13">
    <location>
        <begin position="489"/>
        <end position="516"/>
    </location>
</feature>
<dbReference type="GO" id="GO:0015280">
    <property type="term" value="F:ligand-gated sodium channel activity"/>
    <property type="evidence" value="ECO:0007669"/>
    <property type="project" value="TreeGrafter"/>
</dbReference>
<evidence type="ECO:0000256" key="5">
    <source>
        <dbReference type="ARBA" id="ARBA00022692"/>
    </source>
</evidence>
<feature type="transmembrane region" description="Helical" evidence="13">
    <location>
        <begin position="73"/>
        <end position="94"/>
    </location>
</feature>
<protein>
    <submittedName>
        <fullName evidence="15">Sodium channel protein Nach isoform X1</fullName>
    </submittedName>
</protein>
<keyword evidence="10 12" id="KW-0739">Sodium transport</keyword>
<sequence length="587" mass="66738">MVGEIVLLATRNMRNKCLYTLQDFSGDLQVYQIIDSQLNIGQSLKRFFRNYCQNTGLHGFRYIVTGETACHKIIWLMICLAAIVFCVLLMLRLWQYYSNNPTVTIIDTSNPIRDLHFPGITICNNNKVYKPHADKIAQKLLNYGFDSDMSNKLFSSLMKLIRPDKIEIDNATASWALDILGYTVERLMLELMHPCNLLLVRCGWLGQLYDCNKIFKTVRSNEGFCCGFNYHFVGDYSDEYSWLMNITMDSEELDVLDSNSSFPGVDNILHVPGTGSDIGLAVALNIDADNYKSSVRQFVGATVLIHDPLDYPDIGAQSASLQPGHVMSMTLTGTKLESSKDIQNIPLSKRMCLFDGEIAGERKYSYQTCISECLQQRIYGSCGCLPFFFPDEHPNVRTCYLTDVDCILSRRRSLSLVQSAHINDCSCLPQCNDKSYEVVSESIQMNNVGYDSELARGLDIQSTSFLYAYFRDGTYLEYRKQTILGWDSLLASFGGIFGLCLGGSVISLVEFVYYLLVDIFSFIKERTERQDQDLPPASKLFVSVPANMNLKKYSTSNLNKRVYLAWDQQLSQRIRKSSEFTCNMYHE</sequence>
<accession>A0A9B7HX40</accession>
<dbReference type="PANTHER" id="PTHR11690">
    <property type="entry name" value="AMILORIDE-SENSITIVE SODIUM CHANNEL-RELATED"/>
    <property type="match status" value="1"/>
</dbReference>
<dbReference type="GO" id="GO:0005886">
    <property type="term" value="C:plasma membrane"/>
    <property type="evidence" value="ECO:0007669"/>
    <property type="project" value="TreeGrafter"/>
</dbReference>
<dbReference type="Proteomes" id="UP000835206">
    <property type="component" value="Chromosome 10"/>
</dbReference>
<dbReference type="InterPro" id="IPR001873">
    <property type="entry name" value="ENaC"/>
</dbReference>
<keyword evidence="6 13" id="KW-1133">Transmembrane helix</keyword>
<keyword evidence="7" id="KW-0915">Sodium</keyword>
<dbReference type="GeneID" id="100647779"/>
<evidence type="ECO:0000256" key="11">
    <source>
        <dbReference type="ARBA" id="ARBA00023303"/>
    </source>
</evidence>